<dbReference type="PANTHER" id="PTHR30270:SF0">
    <property type="entry name" value="THIAMINE-MONOPHOSPHATE KINASE"/>
    <property type="match status" value="1"/>
</dbReference>
<comment type="caution">
    <text evidence="5">The sequence shown here is derived from an EMBL/GenBank/DDBJ whole genome shotgun (WGS) entry which is preliminary data.</text>
</comment>
<dbReference type="PIRSF" id="PIRSF005303">
    <property type="entry name" value="Thiam_monoph_kin"/>
    <property type="match status" value="1"/>
</dbReference>
<dbReference type="Proteomes" id="UP001138802">
    <property type="component" value="Unassembled WGS sequence"/>
</dbReference>
<dbReference type="PANTHER" id="PTHR30270">
    <property type="entry name" value="THIAMINE-MONOPHOSPHATE KINASE"/>
    <property type="match status" value="1"/>
</dbReference>
<keyword evidence="2" id="KW-0808">Transferase</keyword>
<dbReference type="SUPFAM" id="SSF55326">
    <property type="entry name" value="PurM N-terminal domain-like"/>
    <property type="match status" value="1"/>
</dbReference>
<dbReference type="Pfam" id="PF00586">
    <property type="entry name" value="AIRS"/>
    <property type="match status" value="1"/>
</dbReference>
<dbReference type="NCBIfam" id="TIGR01379">
    <property type="entry name" value="thiL"/>
    <property type="match status" value="1"/>
</dbReference>
<feature type="domain" description="PurM-like N-terminal" evidence="3">
    <location>
        <begin position="42"/>
        <end position="152"/>
    </location>
</feature>
<feature type="binding site" evidence="2">
    <location>
        <position position="44"/>
    </location>
    <ligand>
        <name>Mg(2+)</name>
        <dbReference type="ChEBI" id="CHEBI:18420"/>
        <label>3</label>
    </ligand>
</feature>
<feature type="binding site" evidence="2">
    <location>
        <position position="61"/>
    </location>
    <ligand>
        <name>Mg(2+)</name>
        <dbReference type="ChEBI" id="CHEBI:18420"/>
        <label>2</label>
    </ligand>
</feature>
<evidence type="ECO:0000256" key="2">
    <source>
        <dbReference type="HAMAP-Rule" id="MF_02128"/>
    </source>
</evidence>
<dbReference type="Gene3D" id="3.90.650.10">
    <property type="entry name" value="PurM-like C-terminal domain"/>
    <property type="match status" value="1"/>
</dbReference>
<feature type="binding site" evidence="2">
    <location>
        <position position="68"/>
    </location>
    <ligand>
        <name>substrate</name>
    </ligand>
</feature>
<dbReference type="GO" id="GO:0009228">
    <property type="term" value="P:thiamine biosynthetic process"/>
    <property type="evidence" value="ECO:0007669"/>
    <property type="project" value="UniProtKB-KW"/>
</dbReference>
<dbReference type="InterPro" id="IPR036676">
    <property type="entry name" value="PurM-like_C_sf"/>
</dbReference>
<gene>
    <name evidence="2 5" type="primary">thiL</name>
    <name evidence="5" type="ORF">CKO25_12385</name>
</gene>
<dbReference type="InterPro" id="IPR006283">
    <property type="entry name" value="ThiL-like"/>
</dbReference>
<keyword evidence="1 2" id="KW-0784">Thiamine biosynthesis</keyword>
<dbReference type="AlphaFoldDB" id="A0A9X0WJQ5"/>
<feature type="binding site" evidence="2">
    <location>
        <position position="89"/>
    </location>
    <ligand>
        <name>Mg(2+)</name>
        <dbReference type="ChEBI" id="CHEBI:18420"/>
        <label>2</label>
    </ligand>
</feature>
<dbReference type="CDD" id="cd02194">
    <property type="entry name" value="ThiL"/>
    <property type="match status" value="1"/>
</dbReference>
<sequence>MTDTATSAGPPRQTPRRGEFTLIDRFFTDLGPVRSDVRLGVGDDCALLTVPAQTDLAVSLDTLCAGVHFFPDCAPHAVGHKSLAVGLSDLAAMGATPAWATLALTLPRRDDAWVGDFARGFRELAEAHGVRLVGGDTTRGPLSVTVQVHGLVASGTAVRRSGACVEDLIWVSGTLGDAALALDRLRAGKSPDPALRARLERPTPRVTLGVALRGLASAMIDLSDGLAGDLGHILAASGVGALIDVSALPLSPAVRAQVRATANWTLPVAGGDDYELCFSAPARHADAIRALGAGCGCPLRVIGRVRPEPGLQLRDADGTTVNLASVGYDHFTTEP</sequence>
<keyword evidence="2 5" id="KW-0418">Kinase</keyword>
<comment type="caution">
    <text evidence="2">Lacks conserved residue(s) required for the propagation of feature annotation.</text>
</comment>
<dbReference type="GO" id="GO:0009030">
    <property type="term" value="F:thiamine-phosphate kinase activity"/>
    <property type="evidence" value="ECO:0007669"/>
    <property type="project" value="UniProtKB-UniRule"/>
</dbReference>
<dbReference type="HAMAP" id="MF_02128">
    <property type="entry name" value="TMP_kinase"/>
    <property type="match status" value="1"/>
</dbReference>
<evidence type="ECO:0000256" key="1">
    <source>
        <dbReference type="ARBA" id="ARBA00022977"/>
    </source>
</evidence>
<feature type="binding site" evidence="2">
    <location>
        <position position="223"/>
    </location>
    <ligand>
        <name>ATP</name>
        <dbReference type="ChEBI" id="CHEBI:30616"/>
    </ligand>
</feature>
<comment type="catalytic activity">
    <reaction evidence="2">
        <text>thiamine phosphate + ATP = thiamine diphosphate + ADP</text>
        <dbReference type="Rhea" id="RHEA:15913"/>
        <dbReference type="ChEBI" id="CHEBI:30616"/>
        <dbReference type="ChEBI" id="CHEBI:37575"/>
        <dbReference type="ChEBI" id="CHEBI:58937"/>
        <dbReference type="ChEBI" id="CHEBI:456216"/>
        <dbReference type="EC" id="2.7.4.16"/>
    </reaction>
</comment>
<organism evidence="5 6">
    <name type="scientific">Thiocapsa imhoffii</name>
    <dbReference type="NCBI Taxonomy" id="382777"/>
    <lineage>
        <taxon>Bacteria</taxon>
        <taxon>Pseudomonadati</taxon>
        <taxon>Pseudomonadota</taxon>
        <taxon>Gammaproteobacteria</taxon>
        <taxon>Chromatiales</taxon>
        <taxon>Chromatiaceae</taxon>
        <taxon>Thiocapsa</taxon>
    </lineage>
</organism>
<feature type="binding site" evidence="2">
    <location>
        <position position="272"/>
    </location>
    <ligand>
        <name>substrate</name>
    </ligand>
</feature>
<feature type="binding site" evidence="2">
    <location>
        <position position="61"/>
    </location>
    <ligand>
        <name>Mg(2+)</name>
        <dbReference type="ChEBI" id="CHEBI:18420"/>
        <label>1</label>
    </ligand>
</feature>
<feature type="binding site" evidence="2">
    <location>
        <position position="136"/>
    </location>
    <ligand>
        <name>Mg(2+)</name>
        <dbReference type="ChEBI" id="CHEBI:18420"/>
        <label>1</label>
    </ligand>
</feature>
<dbReference type="SUPFAM" id="SSF56042">
    <property type="entry name" value="PurM C-terminal domain-like"/>
    <property type="match status" value="1"/>
</dbReference>
<dbReference type="GO" id="GO:0005524">
    <property type="term" value="F:ATP binding"/>
    <property type="evidence" value="ECO:0007669"/>
    <property type="project" value="UniProtKB-UniRule"/>
</dbReference>
<keyword evidence="2" id="KW-0479">Metal-binding</keyword>
<comment type="miscellaneous">
    <text evidence="2">Reaction mechanism of ThiL seems to utilize a direct, inline transfer of the gamma-phosphate of ATP to TMP rather than a phosphorylated enzyme intermediate.</text>
</comment>
<feature type="binding site" evidence="2">
    <location>
        <position position="160"/>
    </location>
    <ligand>
        <name>ATP</name>
        <dbReference type="ChEBI" id="CHEBI:30616"/>
    </ligand>
</feature>
<dbReference type="RefSeq" id="WP_200388231.1">
    <property type="nucleotide sequence ID" value="NZ_NRSD01000012.1"/>
</dbReference>
<feature type="domain" description="PurM-like C-terminal" evidence="4">
    <location>
        <begin position="167"/>
        <end position="314"/>
    </location>
</feature>
<feature type="binding site" evidence="2">
    <location>
        <position position="89"/>
    </location>
    <ligand>
        <name>Mg(2+)</name>
        <dbReference type="ChEBI" id="CHEBI:18420"/>
        <label>4</label>
    </ligand>
</feature>
<proteinExistence type="inferred from homology"/>
<dbReference type="EC" id="2.7.4.16" evidence="2"/>
<evidence type="ECO:0000259" key="3">
    <source>
        <dbReference type="Pfam" id="PF00586"/>
    </source>
</evidence>
<feature type="binding site" evidence="2">
    <location>
        <position position="224"/>
    </location>
    <ligand>
        <name>Mg(2+)</name>
        <dbReference type="ChEBI" id="CHEBI:18420"/>
        <label>5</label>
    </ligand>
</feature>
<dbReference type="GO" id="GO:0000287">
    <property type="term" value="F:magnesium ion binding"/>
    <property type="evidence" value="ECO:0007669"/>
    <property type="project" value="UniProtKB-UniRule"/>
</dbReference>
<dbReference type="EMBL" id="NRSD01000012">
    <property type="protein sequence ID" value="MBK1645427.1"/>
    <property type="molecule type" value="Genomic_DNA"/>
</dbReference>
<comment type="function">
    <text evidence="2">Catalyzes the ATP-dependent phosphorylation of thiamine-monophosphate (TMP) to form thiamine-pyrophosphate (TPP), the active form of vitamin B1.</text>
</comment>
<feature type="binding site" evidence="2">
    <location>
        <position position="89"/>
    </location>
    <ligand>
        <name>Mg(2+)</name>
        <dbReference type="ChEBI" id="CHEBI:18420"/>
        <label>3</label>
    </ligand>
</feature>
<dbReference type="InterPro" id="IPR010918">
    <property type="entry name" value="PurM-like_C_dom"/>
</dbReference>
<evidence type="ECO:0000313" key="5">
    <source>
        <dbReference type="EMBL" id="MBK1645427.1"/>
    </source>
</evidence>
<feature type="binding site" evidence="2">
    <location>
        <position position="221"/>
    </location>
    <ligand>
        <name>Mg(2+)</name>
        <dbReference type="ChEBI" id="CHEBI:18420"/>
        <label>3</label>
    </ligand>
</feature>
<feature type="binding site" evidence="2">
    <location>
        <begin position="135"/>
        <end position="136"/>
    </location>
    <ligand>
        <name>ATP</name>
        <dbReference type="ChEBI" id="CHEBI:30616"/>
    </ligand>
</feature>
<feature type="binding site" evidence="2">
    <location>
        <position position="44"/>
    </location>
    <ligand>
        <name>Mg(2+)</name>
        <dbReference type="ChEBI" id="CHEBI:18420"/>
        <label>4</label>
    </ligand>
</feature>
<keyword evidence="6" id="KW-1185">Reference proteome</keyword>
<comment type="similarity">
    <text evidence="2">Belongs to the thiamine-monophosphate kinase family.</text>
</comment>
<name>A0A9X0WJQ5_9GAMM</name>
<comment type="pathway">
    <text evidence="2">Cofactor biosynthesis; thiamine diphosphate biosynthesis; thiamine diphosphate from thiamine phosphate: step 1/1.</text>
</comment>
<feature type="binding site" evidence="2">
    <location>
        <position position="328"/>
    </location>
    <ligand>
        <name>substrate</name>
    </ligand>
</feature>
<keyword evidence="2" id="KW-0067">ATP-binding</keyword>
<accession>A0A9X0WJQ5</accession>
<dbReference type="InterPro" id="IPR016188">
    <property type="entry name" value="PurM-like_N"/>
</dbReference>
<keyword evidence="2" id="KW-0547">Nucleotide-binding</keyword>
<dbReference type="Pfam" id="PF02769">
    <property type="entry name" value="AIRS_C"/>
    <property type="match status" value="1"/>
</dbReference>
<protein>
    <recommendedName>
        <fullName evidence="2">Thiamine-monophosphate kinase</fullName>
        <shortName evidence="2">TMP kinase</shortName>
        <shortName evidence="2">Thiamine-phosphate kinase</shortName>
        <ecNumber evidence="2">2.7.4.16</ecNumber>
    </recommendedName>
</protein>
<reference evidence="5 6" key="1">
    <citation type="journal article" date="2020" name="Microorganisms">
        <title>Osmotic Adaptation and Compatible Solute Biosynthesis of Phototrophic Bacteria as Revealed from Genome Analyses.</title>
        <authorList>
            <person name="Imhoff J.F."/>
            <person name="Rahn T."/>
            <person name="Kunzel S."/>
            <person name="Keller A."/>
            <person name="Neulinger S.C."/>
        </authorList>
    </citation>
    <scope>NUCLEOTIDE SEQUENCE [LARGE SCALE GENOMIC DNA]</scope>
    <source>
        <strain evidence="5 6">DSM 21303</strain>
    </source>
</reference>
<evidence type="ECO:0000259" key="4">
    <source>
        <dbReference type="Pfam" id="PF02769"/>
    </source>
</evidence>
<dbReference type="InterPro" id="IPR036921">
    <property type="entry name" value="PurM-like_N_sf"/>
</dbReference>
<keyword evidence="2" id="KW-0460">Magnesium</keyword>
<evidence type="ECO:0000313" key="6">
    <source>
        <dbReference type="Proteomes" id="UP001138802"/>
    </source>
</evidence>
<dbReference type="Gene3D" id="3.30.1330.10">
    <property type="entry name" value="PurM-like, N-terminal domain"/>
    <property type="match status" value="1"/>
</dbReference>
<feature type="binding site" evidence="2">
    <location>
        <position position="59"/>
    </location>
    <ligand>
        <name>Mg(2+)</name>
        <dbReference type="ChEBI" id="CHEBI:18420"/>
        <label>4</label>
    </ligand>
</feature>
<dbReference type="GO" id="GO:0009229">
    <property type="term" value="P:thiamine diphosphate biosynthetic process"/>
    <property type="evidence" value="ECO:0007669"/>
    <property type="project" value="UniProtKB-UniRule"/>
</dbReference>